<keyword evidence="1" id="KW-0677">Repeat</keyword>
<dbReference type="OMA" id="YSITISV"/>
<keyword evidence="4" id="KW-0732">Signal</keyword>
<feature type="chain" id="PRO_5034140214" evidence="4">
    <location>
        <begin position="21"/>
        <end position="423"/>
    </location>
</feature>
<reference evidence="6" key="1">
    <citation type="submission" date="2025-08" db="UniProtKB">
        <authorList>
            <consortium name="Ensembl"/>
        </authorList>
    </citation>
    <scope>IDENTIFICATION</scope>
</reference>
<organism evidence="6 7">
    <name type="scientific">Serinus canaria</name>
    <name type="common">Island canary</name>
    <name type="synonym">Fringilla canaria</name>
    <dbReference type="NCBI Taxonomy" id="9135"/>
    <lineage>
        <taxon>Eukaryota</taxon>
        <taxon>Metazoa</taxon>
        <taxon>Chordata</taxon>
        <taxon>Craniata</taxon>
        <taxon>Vertebrata</taxon>
        <taxon>Euteleostomi</taxon>
        <taxon>Archelosauria</taxon>
        <taxon>Archosauria</taxon>
        <taxon>Dinosauria</taxon>
        <taxon>Saurischia</taxon>
        <taxon>Theropoda</taxon>
        <taxon>Coelurosauria</taxon>
        <taxon>Aves</taxon>
        <taxon>Neognathae</taxon>
        <taxon>Neoaves</taxon>
        <taxon>Telluraves</taxon>
        <taxon>Australaves</taxon>
        <taxon>Passeriformes</taxon>
        <taxon>Passeroidea</taxon>
        <taxon>Fringillidae</taxon>
        <taxon>Carduelinae</taxon>
        <taxon>Serinus</taxon>
    </lineage>
</organism>
<dbReference type="InterPro" id="IPR003961">
    <property type="entry name" value="FN3_dom"/>
</dbReference>
<dbReference type="PROSITE" id="PS50853">
    <property type="entry name" value="FN3"/>
    <property type="match status" value="1"/>
</dbReference>
<reference evidence="6" key="2">
    <citation type="submission" date="2025-09" db="UniProtKB">
        <authorList>
            <consortium name="Ensembl"/>
        </authorList>
    </citation>
    <scope>IDENTIFICATION</scope>
</reference>
<feature type="transmembrane region" description="Helical" evidence="3">
    <location>
        <begin position="380"/>
        <end position="406"/>
    </location>
</feature>
<dbReference type="SUPFAM" id="SSF49265">
    <property type="entry name" value="Fibronectin type III"/>
    <property type="match status" value="1"/>
</dbReference>
<dbReference type="InterPro" id="IPR013783">
    <property type="entry name" value="Ig-like_fold"/>
</dbReference>
<dbReference type="PANTHER" id="PTHR24051">
    <property type="entry name" value="SUSHI DOMAIN-CONTAINING PROTEIN 1"/>
    <property type="match status" value="1"/>
</dbReference>
<evidence type="ECO:0000256" key="4">
    <source>
        <dbReference type="SAM" id="SignalP"/>
    </source>
</evidence>
<feature type="domain" description="Fibronectin type-III" evidence="5">
    <location>
        <begin position="275"/>
        <end position="373"/>
    </location>
</feature>
<proteinExistence type="predicted"/>
<evidence type="ECO:0000313" key="6">
    <source>
        <dbReference type="Ensembl" id="ENSSCAP00000003581.1"/>
    </source>
</evidence>
<accession>A0A8C9U4V8</accession>
<protein>
    <submittedName>
        <fullName evidence="6">Uncharacterized LOC103822930</fullName>
    </submittedName>
</protein>
<keyword evidence="3" id="KW-0472">Membrane</keyword>
<dbReference type="Ensembl" id="ENSSCAT00000004167.1">
    <property type="protein sequence ID" value="ENSSCAP00000003581.1"/>
    <property type="gene ID" value="ENSSCAG00000002980.1"/>
</dbReference>
<dbReference type="InterPro" id="IPR051622">
    <property type="entry name" value="R-tyr_protein_phosphatases"/>
</dbReference>
<sequence>MTLPALALTFFLALAPLLLAQGQMFHGPVTPWVHQEAGKCKLPSNWDPKLRFDPWRSNYALNEVVQLSCAGGFAPSVLQIQCISRETQILWNETATCKEKCQKPQWDSRFIFDQEQGIFNPNEVVKIQCPEGYWPPHMEIKCVTLKPREGSMIPRSGWIVRNGTSAWHPMERNLTCVDVLQVDHETLEVSSTSIKLNWTCRLPRMCPLIWARCRLEHHSSLNCKAEEVKVEEKLQGKEGTFTCSPLQPFTVYSVTISLLPSTILYTRLIMTKEIVPDKPEKLWVDSSTGSLRWKALPSCKGKIIGYQLNITTMRAEDGSFLEFSQVLVNQSVSEYVPPHHTAGSKYLVTVQGLTAAGAGAASQLEFQTYVMVSGQPVGPWPGSAVTVVVVVLLLIPLSAGIIWFMLFRKKKALPSKAEEDQYT</sequence>
<evidence type="ECO:0000256" key="3">
    <source>
        <dbReference type="SAM" id="Phobius"/>
    </source>
</evidence>
<keyword evidence="3" id="KW-1133">Transmembrane helix</keyword>
<keyword evidence="7" id="KW-1185">Reference proteome</keyword>
<dbReference type="SMART" id="SM00060">
    <property type="entry name" value="FN3"/>
    <property type="match status" value="1"/>
</dbReference>
<feature type="signal peptide" evidence="4">
    <location>
        <begin position="1"/>
        <end position="20"/>
    </location>
</feature>
<keyword evidence="2" id="KW-1015">Disulfide bond</keyword>
<dbReference type="AlphaFoldDB" id="A0A8C9U4V8"/>
<evidence type="ECO:0000313" key="7">
    <source>
        <dbReference type="Proteomes" id="UP000694409"/>
    </source>
</evidence>
<evidence type="ECO:0000259" key="5">
    <source>
        <dbReference type="PROSITE" id="PS50853"/>
    </source>
</evidence>
<keyword evidence="3" id="KW-0812">Transmembrane</keyword>
<evidence type="ECO:0000256" key="2">
    <source>
        <dbReference type="ARBA" id="ARBA00023157"/>
    </source>
</evidence>
<evidence type="ECO:0000256" key="1">
    <source>
        <dbReference type="ARBA" id="ARBA00022737"/>
    </source>
</evidence>
<dbReference type="GeneTree" id="ENSGT01030000235365"/>
<dbReference type="Proteomes" id="UP000694409">
    <property type="component" value="Unassembled WGS sequence"/>
</dbReference>
<dbReference type="InterPro" id="IPR036116">
    <property type="entry name" value="FN3_sf"/>
</dbReference>
<dbReference type="PANTHER" id="PTHR24051:SF6">
    <property type="entry name" value="FIBRONECTIN TYPE-III DOMAIN-CONTAINING PROTEIN-RELATED"/>
    <property type="match status" value="1"/>
</dbReference>
<name>A0A8C9U4V8_SERCA</name>
<dbReference type="Gene3D" id="2.60.40.10">
    <property type="entry name" value="Immunoglobulins"/>
    <property type="match status" value="1"/>
</dbReference>